<dbReference type="Proteomes" id="UP000821865">
    <property type="component" value="Chromosome 3"/>
</dbReference>
<organism evidence="1 2">
    <name type="scientific">Dermacentor silvarum</name>
    <name type="common">Tick</name>
    <dbReference type="NCBI Taxonomy" id="543639"/>
    <lineage>
        <taxon>Eukaryota</taxon>
        <taxon>Metazoa</taxon>
        <taxon>Ecdysozoa</taxon>
        <taxon>Arthropoda</taxon>
        <taxon>Chelicerata</taxon>
        <taxon>Arachnida</taxon>
        <taxon>Acari</taxon>
        <taxon>Parasitiformes</taxon>
        <taxon>Ixodida</taxon>
        <taxon>Ixodoidea</taxon>
        <taxon>Ixodidae</taxon>
        <taxon>Rhipicephalinae</taxon>
        <taxon>Dermacentor</taxon>
    </lineage>
</organism>
<comment type="caution">
    <text evidence="1">The sequence shown here is derived from an EMBL/GenBank/DDBJ whole genome shotgun (WGS) entry which is preliminary data.</text>
</comment>
<keyword evidence="2" id="KW-1185">Reference proteome</keyword>
<reference evidence="1" key="1">
    <citation type="submission" date="2020-05" db="EMBL/GenBank/DDBJ databases">
        <title>Large-scale comparative analyses of tick genomes elucidate their genetic diversity and vector capacities.</title>
        <authorList>
            <person name="Jia N."/>
            <person name="Wang J."/>
            <person name="Shi W."/>
            <person name="Du L."/>
            <person name="Sun Y."/>
            <person name="Zhan W."/>
            <person name="Jiang J."/>
            <person name="Wang Q."/>
            <person name="Zhang B."/>
            <person name="Ji P."/>
            <person name="Sakyi L.B."/>
            <person name="Cui X."/>
            <person name="Yuan T."/>
            <person name="Jiang B."/>
            <person name="Yang W."/>
            <person name="Lam T.T.-Y."/>
            <person name="Chang Q."/>
            <person name="Ding S."/>
            <person name="Wang X."/>
            <person name="Zhu J."/>
            <person name="Ruan X."/>
            <person name="Zhao L."/>
            <person name="Wei J."/>
            <person name="Que T."/>
            <person name="Du C."/>
            <person name="Cheng J."/>
            <person name="Dai P."/>
            <person name="Han X."/>
            <person name="Huang E."/>
            <person name="Gao Y."/>
            <person name="Liu J."/>
            <person name="Shao H."/>
            <person name="Ye R."/>
            <person name="Li L."/>
            <person name="Wei W."/>
            <person name="Wang X."/>
            <person name="Wang C."/>
            <person name="Yang T."/>
            <person name="Huo Q."/>
            <person name="Li W."/>
            <person name="Guo W."/>
            <person name="Chen H."/>
            <person name="Zhou L."/>
            <person name="Ni X."/>
            <person name="Tian J."/>
            <person name="Zhou Y."/>
            <person name="Sheng Y."/>
            <person name="Liu T."/>
            <person name="Pan Y."/>
            <person name="Xia L."/>
            <person name="Li J."/>
            <person name="Zhao F."/>
            <person name="Cao W."/>
        </authorList>
    </citation>
    <scope>NUCLEOTIDE SEQUENCE</scope>
    <source>
        <strain evidence="1">Dsil-2018</strain>
    </source>
</reference>
<proteinExistence type="predicted"/>
<name>A0ACB8D6X2_DERSI</name>
<evidence type="ECO:0000313" key="1">
    <source>
        <dbReference type="EMBL" id="KAH7960129.1"/>
    </source>
</evidence>
<gene>
    <name evidence="1" type="ORF">HPB49_017304</name>
</gene>
<accession>A0ACB8D6X2</accession>
<sequence length="273" mass="30249">MCSRSTTGAAPRLAVAVAAILALLAHSTSRATELDKRQLELLDKADRSKMAPDLIETIPRAIFEARFKAGQIAMGNEFSRSRRPPHRRPSSSRESPEACTPSPCWTWTRLARGPPSSGPSSTGSSSTWRPETSRRPSIQEGERTVQVPPPQASDGIGSARYVFVAYKQYRTIESPQTLVVPHDKRKNFNIGKFAKEKHLGSPIAINYFLAEHGYVDGYTPMASWVAVVAVALIAFVSRVLLMYTEGKCPRTLRRRRFIGKIACNIDVLYANYV</sequence>
<protein>
    <submittedName>
        <fullName evidence="1">Uncharacterized protein</fullName>
    </submittedName>
</protein>
<evidence type="ECO:0000313" key="2">
    <source>
        <dbReference type="Proteomes" id="UP000821865"/>
    </source>
</evidence>
<dbReference type="EMBL" id="CM023472">
    <property type="protein sequence ID" value="KAH7960129.1"/>
    <property type="molecule type" value="Genomic_DNA"/>
</dbReference>